<dbReference type="SMART" id="SM01217">
    <property type="entry name" value="Fn3_like"/>
    <property type="match status" value="1"/>
</dbReference>
<dbReference type="Pfam" id="PF01915">
    <property type="entry name" value="Glyco_hydro_3_C"/>
    <property type="match status" value="1"/>
</dbReference>
<dbReference type="InterPro" id="IPR026891">
    <property type="entry name" value="Fn3-like"/>
</dbReference>
<dbReference type="GO" id="GO:0004553">
    <property type="term" value="F:hydrolase activity, hydrolyzing O-glycosyl compounds"/>
    <property type="evidence" value="ECO:0007669"/>
    <property type="project" value="InterPro"/>
</dbReference>
<dbReference type="GO" id="GO:0005975">
    <property type="term" value="P:carbohydrate metabolic process"/>
    <property type="evidence" value="ECO:0007669"/>
    <property type="project" value="InterPro"/>
</dbReference>
<dbReference type="SUPFAM" id="SSF52279">
    <property type="entry name" value="Beta-D-glucan exohydrolase, C-terminal domain"/>
    <property type="match status" value="1"/>
</dbReference>
<comment type="caution">
    <text evidence="4">The sequence shown here is derived from an EMBL/GenBank/DDBJ whole genome shotgun (WGS) entry which is preliminary data.</text>
</comment>
<comment type="similarity">
    <text evidence="1">Belongs to the glycosyl hydrolase 3 family.</text>
</comment>
<sequence length="812" mass="89847">MKRRTFMKITEYEKRHLRELRSGAAGCALFLKRNSDFPLDGPCEIGLYGSGARQTLKGGTGSGEVNSRFYYTAERGLERAGFTIATKDWLDKYDAAKKEKHASFVKSVKTEAAKSGMNPIQYSMGKIEPEPEYDILTESGEVAVYVLSRVCGEGSDRKGIRGDILLTKTEISDILQLKADYRRFILVLNVGGPVDLSPVVNVVDNILLLSQLGAVTGVVLADILLGKADPSGKLSTTWVSWNDHEIVGDFEEKNDTRYREGIYVGYRYYDAAGVKPLFPFGFGKSYTDFEVTPQDASLLDGILTVSAKVKNTGSFAGREVVEVYASLPDDRIDTPRKVLAGFVKSKTIEPGEEVTVSADVDLRDITVYDEAGAAYIIPAGDTVISVGDSSKDTRTACILRASEDVKVKQVRNSLGETDFKDYTPDDRRVIPQDAVNAKVIGLSQTDIDCLDVNYDETDRVDPVVSEMSDEELAMLSVGAFQNGGIASTIGLAGTRVPGSAGESYEDRKKGIRALVMADGPAGLRLDREYGEDKKGRYSYGNPMLNSLFEYSPKLVKLWPTIQRKLAERRTAKGGRKKYQFATAIPIGTALAQSWDRDFAEQCGDIVGEEMEIFGVDIWLAPAMNIHRSIRCGRNFEYYSEDPLISGHMAASITKGVQKHPGRYTTIKHFAANNQERNRMVSNSCVSERALREIYLRGFEIAVRESHPGFVMSSYNLINGVHSSERRDLMTDILRSEFGFDGALMTDWIAPMMAEKGSKWAYPSPVKVAASGTSLFMPGSLHDYQEILKGLEQKNITRHQLEINVSRLIKFTK</sequence>
<keyword evidence="2" id="KW-0378">Hydrolase</keyword>
<dbReference type="Pfam" id="PF00933">
    <property type="entry name" value="Glyco_hydro_3"/>
    <property type="match status" value="1"/>
</dbReference>
<dbReference type="Gene3D" id="3.40.50.1700">
    <property type="entry name" value="Glycoside hydrolase family 3 C-terminal domain"/>
    <property type="match status" value="1"/>
</dbReference>
<dbReference type="InterPro" id="IPR013783">
    <property type="entry name" value="Ig-like_fold"/>
</dbReference>
<dbReference type="AlphaFoldDB" id="A0A6N7IYD4"/>
<dbReference type="InterPro" id="IPR050288">
    <property type="entry name" value="Cellulose_deg_GH3"/>
</dbReference>
<evidence type="ECO:0000259" key="3">
    <source>
        <dbReference type="SMART" id="SM01217"/>
    </source>
</evidence>
<dbReference type="PANTHER" id="PTHR42715:SF10">
    <property type="entry name" value="BETA-GLUCOSIDASE"/>
    <property type="match status" value="1"/>
</dbReference>
<dbReference type="InterPro" id="IPR036881">
    <property type="entry name" value="Glyco_hydro_3_C_sf"/>
</dbReference>
<dbReference type="Proteomes" id="UP000460257">
    <property type="component" value="Unassembled WGS sequence"/>
</dbReference>
<dbReference type="Gene3D" id="2.60.40.10">
    <property type="entry name" value="Immunoglobulins"/>
    <property type="match status" value="1"/>
</dbReference>
<keyword evidence="5" id="KW-1185">Reference proteome</keyword>
<dbReference type="InterPro" id="IPR002772">
    <property type="entry name" value="Glyco_hydro_3_C"/>
</dbReference>
<dbReference type="SUPFAM" id="SSF51445">
    <property type="entry name" value="(Trans)glycosidases"/>
    <property type="match status" value="1"/>
</dbReference>
<dbReference type="EMBL" id="VOGC01000002">
    <property type="protein sequence ID" value="MQN00738.1"/>
    <property type="molecule type" value="Genomic_DNA"/>
</dbReference>
<evidence type="ECO:0000313" key="4">
    <source>
        <dbReference type="EMBL" id="MQN00738.1"/>
    </source>
</evidence>
<keyword evidence="4" id="KW-0326">Glycosidase</keyword>
<name>A0A6N7IYD4_9FIRM</name>
<evidence type="ECO:0000313" key="5">
    <source>
        <dbReference type="Proteomes" id="UP000460257"/>
    </source>
</evidence>
<evidence type="ECO:0000256" key="2">
    <source>
        <dbReference type="ARBA" id="ARBA00022801"/>
    </source>
</evidence>
<dbReference type="InterPro" id="IPR017853">
    <property type="entry name" value="GH"/>
</dbReference>
<dbReference type="InterPro" id="IPR001764">
    <property type="entry name" value="Glyco_hydro_3_N"/>
</dbReference>
<feature type="domain" description="Fibronectin type III-like" evidence="3">
    <location>
        <begin position="319"/>
        <end position="390"/>
    </location>
</feature>
<protein>
    <submittedName>
        <fullName evidence="4">Beta-glucosidase-related glycosidase</fullName>
    </submittedName>
</protein>
<dbReference type="Gene3D" id="3.20.20.300">
    <property type="entry name" value="Glycoside hydrolase, family 3, N-terminal domain"/>
    <property type="match status" value="1"/>
</dbReference>
<proteinExistence type="inferred from homology"/>
<dbReference type="InterPro" id="IPR036962">
    <property type="entry name" value="Glyco_hydro_3_N_sf"/>
</dbReference>
<dbReference type="PRINTS" id="PR00133">
    <property type="entry name" value="GLHYDRLASE3"/>
</dbReference>
<gene>
    <name evidence="4" type="ORF">FRC54_01920</name>
</gene>
<dbReference type="PANTHER" id="PTHR42715">
    <property type="entry name" value="BETA-GLUCOSIDASE"/>
    <property type="match status" value="1"/>
</dbReference>
<reference evidence="4" key="1">
    <citation type="journal article" date="2020" name="Appl. Environ. Microbiol.">
        <title>Medium-Chain Fatty Acid Synthesis by 'Candidatus Weimeria bifida' gen. nov., sp. nov., and 'Candidatus Pseudoramibacter fermentans' sp. nov.</title>
        <authorList>
            <person name="Scarborough M.J."/>
            <person name="Myers K.S."/>
            <person name="Donohue T.J."/>
            <person name="Noguera D.R."/>
        </authorList>
    </citation>
    <scope>NUCLEOTIDE SEQUENCE</scope>
    <source>
        <strain evidence="4">LCO1.1</strain>
    </source>
</reference>
<evidence type="ECO:0000256" key="1">
    <source>
        <dbReference type="ARBA" id="ARBA00005336"/>
    </source>
</evidence>
<organism evidence="4 5">
    <name type="scientific">Candidatus Weimeria bifida</name>
    <dbReference type="NCBI Taxonomy" id="2599074"/>
    <lineage>
        <taxon>Bacteria</taxon>
        <taxon>Bacillati</taxon>
        <taxon>Bacillota</taxon>
        <taxon>Clostridia</taxon>
        <taxon>Lachnospirales</taxon>
        <taxon>Lachnospiraceae</taxon>
        <taxon>Candidatus Weimeria</taxon>
    </lineage>
</organism>
<dbReference type="Pfam" id="PF14310">
    <property type="entry name" value="Fn3-like"/>
    <property type="match status" value="1"/>
</dbReference>
<accession>A0A6N7IYD4</accession>